<accession>A0A9X9PD74</accession>
<dbReference type="RefSeq" id="WP_246666523.1">
    <property type="nucleotide sequence ID" value="NZ_CP109971.1"/>
</dbReference>
<evidence type="ECO:0000313" key="2">
    <source>
        <dbReference type="EMBL" id="UYZ11155.1"/>
    </source>
</evidence>
<protein>
    <submittedName>
        <fullName evidence="2">Helix-turn-helix domain-containing protein</fullName>
    </submittedName>
</protein>
<dbReference type="EMBL" id="CP109971">
    <property type="protein sequence ID" value="UYZ11155.1"/>
    <property type="molecule type" value="Genomic_DNA"/>
</dbReference>
<feature type="domain" description="HTH cro/C1-type" evidence="1">
    <location>
        <begin position="3"/>
        <end position="58"/>
    </location>
</feature>
<dbReference type="Proteomes" id="UP000298735">
    <property type="component" value="Plasmid pAtCFBP5507b"/>
</dbReference>
<dbReference type="InterPro" id="IPR001387">
    <property type="entry name" value="Cro/C1-type_HTH"/>
</dbReference>
<dbReference type="Pfam" id="PF01381">
    <property type="entry name" value="HTH_3"/>
    <property type="match status" value="1"/>
</dbReference>
<dbReference type="CDD" id="cd00093">
    <property type="entry name" value="HTH_XRE"/>
    <property type="match status" value="1"/>
</dbReference>
<dbReference type="GO" id="GO:0003677">
    <property type="term" value="F:DNA binding"/>
    <property type="evidence" value="ECO:0007669"/>
    <property type="project" value="InterPro"/>
</dbReference>
<reference evidence="2" key="1">
    <citation type="submission" date="2022-10" db="EMBL/GenBank/DDBJ databases">
        <title>Complete genome sequence of Agrobacterium salinitolerans CFBP5507.</title>
        <authorList>
            <person name="Tchabashvili S."/>
            <person name="Yen H.-C."/>
            <person name="Haryono M."/>
            <person name="Lin Y.-C."/>
            <person name="Lai E.-M."/>
            <person name="Kuo C.-H."/>
        </authorList>
    </citation>
    <scope>NUCLEOTIDE SEQUENCE</scope>
    <source>
        <strain evidence="2">CFBP5507</strain>
        <plasmid evidence="2">pAtCFBP5507b</plasmid>
    </source>
</reference>
<dbReference type="PROSITE" id="PS50943">
    <property type="entry name" value="HTH_CROC1"/>
    <property type="match status" value="1"/>
</dbReference>
<dbReference type="KEGG" id="asal:CFBP5507_26260"/>
<organism evidence="2 3">
    <name type="scientific">Agrobacterium salinitolerans</name>
    <dbReference type="NCBI Taxonomy" id="1183413"/>
    <lineage>
        <taxon>Bacteria</taxon>
        <taxon>Pseudomonadati</taxon>
        <taxon>Pseudomonadota</taxon>
        <taxon>Alphaproteobacteria</taxon>
        <taxon>Hyphomicrobiales</taxon>
        <taxon>Rhizobiaceae</taxon>
        <taxon>Rhizobium/Agrobacterium group</taxon>
        <taxon>Agrobacterium</taxon>
    </lineage>
</organism>
<dbReference type="SUPFAM" id="SSF47413">
    <property type="entry name" value="lambda repressor-like DNA-binding domains"/>
    <property type="match status" value="1"/>
</dbReference>
<name>A0A9X9PD74_9HYPH</name>
<gene>
    <name evidence="2" type="ORF">CFBP5507_26260</name>
</gene>
<keyword evidence="2" id="KW-0614">Plasmid</keyword>
<evidence type="ECO:0000259" key="1">
    <source>
        <dbReference type="PROSITE" id="PS50943"/>
    </source>
</evidence>
<geneLocation type="plasmid" evidence="2 3">
    <name>pAtCFBP5507b</name>
</geneLocation>
<proteinExistence type="predicted"/>
<dbReference type="Gene3D" id="1.10.260.40">
    <property type="entry name" value="lambda repressor-like DNA-binding domains"/>
    <property type="match status" value="1"/>
</dbReference>
<dbReference type="AlphaFoldDB" id="A0A9X9PD74"/>
<dbReference type="InterPro" id="IPR010982">
    <property type="entry name" value="Lambda_DNA-bd_dom_sf"/>
</dbReference>
<sequence>MRLKEWRLTREKTLADMAALLGIETPRTYQRYEDGENRADAHIVERIRDVTNNDVAVIDMHNQRLEWLKTNRSDLFSEPEGAANE</sequence>
<evidence type="ECO:0000313" key="3">
    <source>
        <dbReference type="Proteomes" id="UP000298735"/>
    </source>
</evidence>